<dbReference type="GO" id="GO:0005997">
    <property type="term" value="P:xylulose metabolic process"/>
    <property type="evidence" value="ECO:0007669"/>
    <property type="project" value="TreeGrafter"/>
</dbReference>
<dbReference type="Gene3D" id="3.40.50.720">
    <property type="entry name" value="NAD(P)-binding Rossmann-like Domain"/>
    <property type="match status" value="1"/>
</dbReference>
<organism evidence="3 4">
    <name type="scientific">Ridgeia piscesae</name>
    <name type="common">Tubeworm</name>
    <dbReference type="NCBI Taxonomy" id="27915"/>
    <lineage>
        <taxon>Eukaryota</taxon>
        <taxon>Metazoa</taxon>
        <taxon>Spiralia</taxon>
        <taxon>Lophotrochozoa</taxon>
        <taxon>Annelida</taxon>
        <taxon>Polychaeta</taxon>
        <taxon>Sedentaria</taxon>
        <taxon>Canalipalpata</taxon>
        <taxon>Sabellida</taxon>
        <taxon>Siboglinidae</taxon>
        <taxon>Ridgeia</taxon>
    </lineage>
</organism>
<protein>
    <recommendedName>
        <fullName evidence="5">L-xylulose reductase</fullName>
    </recommendedName>
</protein>
<dbReference type="AlphaFoldDB" id="A0AAD9KP49"/>
<evidence type="ECO:0000313" key="3">
    <source>
        <dbReference type="EMBL" id="KAK2174270.1"/>
    </source>
</evidence>
<dbReference type="PANTHER" id="PTHR44252:SF3">
    <property type="entry name" value="D-ERYTHRULOSE REDUCTASE-RELATED"/>
    <property type="match status" value="1"/>
</dbReference>
<keyword evidence="4" id="KW-1185">Reference proteome</keyword>
<sequence length="244" mass="25749">MDIRFDGKRALVTGAGRGIGRGVAEGLAAGGAETYALDIIQENLDKVKSENPSMHTVCVDLSDWVATRKAVEEIGPIDLLVNVAGIVSMAPFVDTDESTLDKLFDVNVKAAINVSQVVAKGMIEKGKGGAIVHISSVASKKGIATVAGYCASKGALDQTMRVMALELGPHQIRVNCVNPTYTKTDMINHVINDPIRGPALLAKIPQGRFLEVKDVVHPVLYLLSDKADMINGVTLMVDGGSSVA</sequence>
<comment type="similarity">
    <text evidence="1">Belongs to the short-chain dehydrogenases/reductases (SDR) family.</text>
</comment>
<evidence type="ECO:0000256" key="2">
    <source>
        <dbReference type="ARBA" id="ARBA00022857"/>
    </source>
</evidence>
<dbReference type="InterPro" id="IPR036291">
    <property type="entry name" value="NAD(P)-bd_dom_sf"/>
</dbReference>
<dbReference type="EMBL" id="JAODUO010000814">
    <property type="protein sequence ID" value="KAK2174270.1"/>
    <property type="molecule type" value="Genomic_DNA"/>
</dbReference>
<evidence type="ECO:0000313" key="4">
    <source>
        <dbReference type="Proteomes" id="UP001209878"/>
    </source>
</evidence>
<dbReference type="PRINTS" id="PR00081">
    <property type="entry name" value="GDHRDH"/>
</dbReference>
<dbReference type="Pfam" id="PF13561">
    <property type="entry name" value="adh_short_C2"/>
    <property type="match status" value="1"/>
</dbReference>
<reference evidence="3" key="1">
    <citation type="journal article" date="2023" name="Mol. Biol. Evol.">
        <title>Third-Generation Sequencing Reveals the Adaptive Role of the Epigenome in Three Deep-Sea Polychaetes.</title>
        <authorList>
            <person name="Perez M."/>
            <person name="Aroh O."/>
            <person name="Sun Y."/>
            <person name="Lan Y."/>
            <person name="Juniper S.K."/>
            <person name="Young C.R."/>
            <person name="Angers B."/>
            <person name="Qian P.Y."/>
        </authorList>
    </citation>
    <scope>NUCLEOTIDE SEQUENCE</scope>
    <source>
        <strain evidence="3">R07B-5</strain>
    </source>
</reference>
<dbReference type="GO" id="GO:0050038">
    <property type="term" value="F:L-xylulose reductase (NADPH) activity"/>
    <property type="evidence" value="ECO:0007669"/>
    <property type="project" value="TreeGrafter"/>
</dbReference>
<dbReference type="GO" id="GO:0004090">
    <property type="term" value="F:carbonyl reductase (NADPH) activity"/>
    <property type="evidence" value="ECO:0007669"/>
    <property type="project" value="TreeGrafter"/>
</dbReference>
<keyword evidence="2" id="KW-0521">NADP</keyword>
<dbReference type="Proteomes" id="UP001209878">
    <property type="component" value="Unassembled WGS sequence"/>
</dbReference>
<gene>
    <name evidence="3" type="ORF">NP493_814g00000</name>
</gene>
<dbReference type="SUPFAM" id="SSF51735">
    <property type="entry name" value="NAD(P)-binding Rossmann-fold domains"/>
    <property type="match status" value="1"/>
</dbReference>
<dbReference type="PANTHER" id="PTHR44252">
    <property type="entry name" value="D-ERYTHRULOSE REDUCTASE"/>
    <property type="match status" value="1"/>
</dbReference>
<dbReference type="InterPro" id="IPR051737">
    <property type="entry name" value="L-xylulose/Carbonyl_redctase"/>
</dbReference>
<evidence type="ECO:0000256" key="1">
    <source>
        <dbReference type="ARBA" id="ARBA00006484"/>
    </source>
</evidence>
<dbReference type="FunFam" id="3.40.50.720:FF:000084">
    <property type="entry name" value="Short-chain dehydrogenase reductase"/>
    <property type="match status" value="1"/>
</dbReference>
<comment type="caution">
    <text evidence="3">The sequence shown here is derived from an EMBL/GenBank/DDBJ whole genome shotgun (WGS) entry which is preliminary data.</text>
</comment>
<evidence type="ECO:0008006" key="5">
    <source>
        <dbReference type="Google" id="ProtNLM"/>
    </source>
</evidence>
<accession>A0AAD9KP49</accession>
<dbReference type="InterPro" id="IPR002347">
    <property type="entry name" value="SDR_fam"/>
</dbReference>
<proteinExistence type="inferred from homology"/>
<dbReference type="PRINTS" id="PR00080">
    <property type="entry name" value="SDRFAMILY"/>
</dbReference>
<dbReference type="GO" id="GO:0006006">
    <property type="term" value="P:glucose metabolic process"/>
    <property type="evidence" value="ECO:0007669"/>
    <property type="project" value="TreeGrafter"/>
</dbReference>
<name>A0AAD9KP49_RIDPI</name>